<feature type="compositionally biased region" description="Low complexity" evidence="1">
    <location>
        <begin position="457"/>
        <end position="474"/>
    </location>
</feature>
<dbReference type="Proteomes" id="UP001611494">
    <property type="component" value="Unassembled WGS sequence"/>
</dbReference>
<organism evidence="2 3">
    <name type="scientific">Nocardia testacea</name>
    <dbReference type="NCBI Taxonomy" id="248551"/>
    <lineage>
        <taxon>Bacteria</taxon>
        <taxon>Bacillati</taxon>
        <taxon>Actinomycetota</taxon>
        <taxon>Actinomycetes</taxon>
        <taxon>Mycobacteriales</taxon>
        <taxon>Nocardiaceae</taxon>
        <taxon>Nocardia</taxon>
    </lineage>
</organism>
<feature type="region of interest" description="Disordered" evidence="1">
    <location>
        <begin position="182"/>
        <end position="595"/>
    </location>
</feature>
<evidence type="ECO:0008006" key="4">
    <source>
        <dbReference type="Google" id="ProtNLM"/>
    </source>
</evidence>
<name>A0ABW7W2M6_9NOCA</name>
<dbReference type="RefSeq" id="WP_397065047.1">
    <property type="nucleotide sequence ID" value="NZ_JBIRYL010000011.1"/>
</dbReference>
<reference evidence="2 3" key="1">
    <citation type="submission" date="2024-10" db="EMBL/GenBank/DDBJ databases">
        <title>The Natural Products Discovery Center: Release of the First 8490 Sequenced Strains for Exploring Actinobacteria Biosynthetic Diversity.</title>
        <authorList>
            <person name="Kalkreuter E."/>
            <person name="Kautsar S.A."/>
            <person name="Yang D."/>
            <person name="Bader C.D."/>
            <person name="Teijaro C.N."/>
            <person name="Fluegel L."/>
            <person name="Davis C.M."/>
            <person name="Simpson J.R."/>
            <person name="Lauterbach L."/>
            <person name="Steele A.D."/>
            <person name="Gui C."/>
            <person name="Meng S."/>
            <person name="Li G."/>
            <person name="Viehrig K."/>
            <person name="Ye F."/>
            <person name="Su P."/>
            <person name="Kiefer A.F."/>
            <person name="Nichols A."/>
            <person name="Cepeda A.J."/>
            <person name="Yan W."/>
            <person name="Fan B."/>
            <person name="Jiang Y."/>
            <person name="Adhikari A."/>
            <person name="Zheng C.-J."/>
            <person name="Schuster L."/>
            <person name="Cowan T.M."/>
            <person name="Smanski M.J."/>
            <person name="Chevrette M.G."/>
            <person name="De Carvalho L.P.S."/>
            <person name="Shen B."/>
        </authorList>
    </citation>
    <scope>NUCLEOTIDE SEQUENCE [LARGE SCALE GENOMIC DNA]</scope>
    <source>
        <strain evidence="2 3">NPDC019377</strain>
    </source>
</reference>
<dbReference type="EMBL" id="JBIRYL010000011">
    <property type="protein sequence ID" value="MFI2233067.1"/>
    <property type="molecule type" value="Genomic_DNA"/>
</dbReference>
<sequence>MAQQGQPGTAGAGTDPAYVPDREVFGGYTHQQIWDLVHEALAPAELSRLADTWGHTATAVETAFDEFARDLTRFSGDWSGLAAVGAAAAAAAFVRAGDDAVAVCRVVEQKLAADSAAAEAVRAAIPPPPASYLPDPDPAVEAATGAQRRTAYNTAAAALTAQAQDAMTFGYNPTIPASGDAVPRFTPAVAGASDEEPPGAGSPTRPDTLTAPPSPESGPGRTQPADAAAPPPPAPGPGGTPEGPAHGSDPEGTGPDPGAPVAVRGGESDPAPTAAPWPAGETAPPESSPDAPAASPDATASPPDAIAVAPDAPVSPADSAALPADPATLPAGTSTPPAGTATLSAGAATPPSGTAISPSSPAENNTAGSVGPTTPPAAAAAQSTAPTADRGTAGLTGAPRGQGPAAQTVGIADRSEPSPAPAAPPPRPPAAAGWGPADTARGADTSPAAPLGGHRPGPGTSSTPPATQPVAPATDSGAAPAQRTGQFEQIARSVPARPTTEAARESPGPAGTGADPAVTERSEHLSRMVRPSGFPLPAAPGPVPSRAPDRERSSPDYLHAPNEQLTATQPTVPPVFGEYTGTEDPDRTRPGGGNR</sequence>
<feature type="compositionally biased region" description="Low complexity" evidence="1">
    <location>
        <begin position="430"/>
        <end position="440"/>
    </location>
</feature>
<feature type="compositionally biased region" description="Low complexity" evidence="1">
    <location>
        <begin position="281"/>
        <end position="352"/>
    </location>
</feature>
<gene>
    <name evidence="2" type="ORF">ACH49Z_24755</name>
</gene>
<feature type="compositionally biased region" description="Pro residues" evidence="1">
    <location>
        <begin position="229"/>
        <end position="238"/>
    </location>
</feature>
<accession>A0ABW7W2M6</accession>
<proteinExistence type="predicted"/>
<evidence type="ECO:0000256" key="1">
    <source>
        <dbReference type="SAM" id="MobiDB-lite"/>
    </source>
</evidence>
<keyword evidence="3" id="KW-1185">Reference proteome</keyword>
<evidence type="ECO:0000313" key="3">
    <source>
        <dbReference type="Proteomes" id="UP001611494"/>
    </source>
</evidence>
<feature type="compositionally biased region" description="Low complexity" evidence="1">
    <location>
        <begin position="376"/>
        <end position="388"/>
    </location>
</feature>
<feature type="compositionally biased region" description="Pro residues" evidence="1">
    <location>
        <begin position="418"/>
        <end position="429"/>
    </location>
</feature>
<protein>
    <recommendedName>
        <fullName evidence="4">PPE family protein</fullName>
    </recommendedName>
</protein>
<evidence type="ECO:0000313" key="2">
    <source>
        <dbReference type="EMBL" id="MFI2233067.1"/>
    </source>
</evidence>
<feature type="compositionally biased region" description="Polar residues" evidence="1">
    <location>
        <begin position="354"/>
        <end position="368"/>
    </location>
</feature>
<comment type="caution">
    <text evidence="2">The sequence shown here is derived from an EMBL/GenBank/DDBJ whole genome shotgun (WGS) entry which is preliminary data.</text>
</comment>